<accession>A0A0L7T509</accession>
<evidence type="ECO:0000313" key="6">
    <source>
        <dbReference type="EMBL" id="KOC90301.1"/>
    </source>
</evidence>
<protein>
    <submittedName>
        <fullName evidence="6">Transcriptional regulator</fullName>
    </submittedName>
</protein>
<evidence type="ECO:0000256" key="3">
    <source>
        <dbReference type="ARBA" id="ARBA00023125"/>
    </source>
</evidence>
<dbReference type="InterPro" id="IPR036390">
    <property type="entry name" value="WH_DNA-bd_sf"/>
</dbReference>
<sequence length="307" mass="33622">MRNMHESIGRMSFDDLSAFIAVAETGSFRNAALRIGRDATILSRRVSHLESQLGVQLLSRTTRRVSLTEVGVIYSRRVRALLDELDSASREASNFAASAQGLLRISVPIAFGRLWVAPLLPSIMAAYPQMRFDARYIDRFVDVVAEGFDMAIRVGKLSDSTLRARKIASFKNILVASPNYLATHGTPETPADLEGHACLAFVRTYSSSDWILKKEKEKATVTPQGQLAADNSESLLIAAIHSAGIALLPDWLVSSAIKDGKLEVVMKEWQGADEGEVYAVMPPGQLTPTKTRVFVDEITTAIQNGWG</sequence>
<comment type="similarity">
    <text evidence="1">Belongs to the LysR transcriptional regulatory family.</text>
</comment>
<gene>
    <name evidence="6" type="ORF">NG42_09550</name>
    <name evidence="7" type="ORF">NG43_02790</name>
</gene>
<dbReference type="Pfam" id="PF00126">
    <property type="entry name" value="HTH_1"/>
    <property type="match status" value="1"/>
</dbReference>
<dbReference type="OrthoDB" id="8885940at2"/>
<evidence type="ECO:0000259" key="5">
    <source>
        <dbReference type="PROSITE" id="PS50931"/>
    </source>
</evidence>
<dbReference type="CDD" id="cd08422">
    <property type="entry name" value="PBP2_CrgA_like"/>
    <property type="match status" value="1"/>
</dbReference>
<dbReference type="STRING" id="1560201.NG42_09550"/>
<keyword evidence="3" id="KW-0238">DNA-binding</keyword>
<keyword evidence="4" id="KW-0804">Transcription</keyword>
<dbReference type="InterPro" id="IPR000847">
    <property type="entry name" value="LysR_HTH_N"/>
</dbReference>
<dbReference type="InterPro" id="IPR058163">
    <property type="entry name" value="LysR-type_TF_proteobact-type"/>
</dbReference>
<dbReference type="PATRIC" id="fig|1560201.3.peg.2038"/>
<evidence type="ECO:0000256" key="2">
    <source>
        <dbReference type="ARBA" id="ARBA00023015"/>
    </source>
</evidence>
<dbReference type="SUPFAM" id="SSF53850">
    <property type="entry name" value="Periplasmic binding protein-like II"/>
    <property type="match status" value="1"/>
</dbReference>
<dbReference type="InterPro" id="IPR036388">
    <property type="entry name" value="WH-like_DNA-bd_sf"/>
</dbReference>
<keyword evidence="9" id="KW-1185">Reference proteome</keyword>
<dbReference type="Gene3D" id="1.10.10.10">
    <property type="entry name" value="Winged helix-like DNA-binding domain superfamily/Winged helix DNA-binding domain"/>
    <property type="match status" value="1"/>
</dbReference>
<proteinExistence type="inferred from homology"/>
<dbReference type="Pfam" id="PF03466">
    <property type="entry name" value="LysR_substrate"/>
    <property type="match status" value="1"/>
</dbReference>
<comment type="caution">
    <text evidence="6">The sequence shown here is derived from an EMBL/GenBank/DDBJ whole genome shotgun (WGS) entry which is preliminary data.</text>
</comment>
<evidence type="ECO:0000313" key="7">
    <source>
        <dbReference type="EMBL" id="KOC94737.1"/>
    </source>
</evidence>
<dbReference type="GO" id="GO:0043565">
    <property type="term" value="F:sequence-specific DNA binding"/>
    <property type="evidence" value="ECO:0007669"/>
    <property type="project" value="TreeGrafter"/>
</dbReference>
<dbReference type="EMBL" id="JRXF01000003">
    <property type="protein sequence ID" value="KOC94737.1"/>
    <property type="molecule type" value="Genomic_DNA"/>
</dbReference>
<dbReference type="EMBL" id="JRXE01000011">
    <property type="protein sequence ID" value="KOC90301.1"/>
    <property type="molecule type" value="Genomic_DNA"/>
</dbReference>
<organism evidence="6 9">
    <name type="scientific">Winslowiella iniecta</name>
    <dbReference type="NCBI Taxonomy" id="1560201"/>
    <lineage>
        <taxon>Bacteria</taxon>
        <taxon>Pseudomonadati</taxon>
        <taxon>Pseudomonadota</taxon>
        <taxon>Gammaproteobacteria</taxon>
        <taxon>Enterobacterales</taxon>
        <taxon>Erwiniaceae</taxon>
        <taxon>Winslowiella</taxon>
    </lineage>
</organism>
<name>A0A0L7T509_9GAMM</name>
<reference evidence="8 9" key="1">
    <citation type="journal article" date="2015" name="Int. J. Syst. Evol. Microbiol.">
        <title>Erwinia iniecta sp. nov., isolated from Russian wheat aphids (Diuraphis noxia).</title>
        <authorList>
            <person name="Campillo T."/>
            <person name="Luna E."/>
            <person name="Portier P."/>
            <person name="Fischer-Le Saux M."/>
            <person name="Lapitan N."/>
            <person name="Tisserat N.A."/>
            <person name="Leach J.E."/>
        </authorList>
    </citation>
    <scope>NUCLEOTIDE SEQUENCE [LARGE SCALE GENOMIC DNA]</scope>
    <source>
        <strain evidence="6 9">B120</strain>
        <strain evidence="7 8">B149</strain>
    </source>
</reference>
<evidence type="ECO:0000256" key="1">
    <source>
        <dbReference type="ARBA" id="ARBA00009437"/>
    </source>
</evidence>
<dbReference type="AlphaFoldDB" id="A0A0L7T509"/>
<dbReference type="InterPro" id="IPR005119">
    <property type="entry name" value="LysR_subst-bd"/>
</dbReference>
<dbReference type="FunFam" id="1.10.10.10:FF:000001">
    <property type="entry name" value="LysR family transcriptional regulator"/>
    <property type="match status" value="1"/>
</dbReference>
<dbReference type="Gene3D" id="3.40.190.290">
    <property type="match status" value="1"/>
</dbReference>
<dbReference type="Proteomes" id="UP000036851">
    <property type="component" value="Unassembled WGS sequence"/>
</dbReference>
<dbReference type="PROSITE" id="PS50931">
    <property type="entry name" value="HTH_LYSR"/>
    <property type="match status" value="1"/>
</dbReference>
<dbReference type="PANTHER" id="PTHR30537">
    <property type="entry name" value="HTH-TYPE TRANSCRIPTIONAL REGULATOR"/>
    <property type="match status" value="1"/>
</dbReference>
<dbReference type="GO" id="GO:0006351">
    <property type="term" value="P:DNA-templated transcription"/>
    <property type="evidence" value="ECO:0007669"/>
    <property type="project" value="TreeGrafter"/>
</dbReference>
<evidence type="ECO:0000256" key="4">
    <source>
        <dbReference type="ARBA" id="ARBA00023163"/>
    </source>
</evidence>
<keyword evidence="2" id="KW-0805">Transcription regulation</keyword>
<dbReference type="Proteomes" id="UP000037088">
    <property type="component" value="Unassembled WGS sequence"/>
</dbReference>
<evidence type="ECO:0000313" key="9">
    <source>
        <dbReference type="Proteomes" id="UP000037088"/>
    </source>
</evidence>
<feature type="domain" description="HTH lysR-type" evidence="5">
    <location>
        <begin position="11"/>
        <end position="68"/>
    </location>
</feature>
<evidence type="ECO:0000313" key="8">
    <source>
        <dbReference type="Proteomes" id="UP000036851"/>
    </source>
</evidence>
<dbReference type="PANTHER" id="PTHR30537:SF5">
    <property type="entry name" value="HTH-TYPE TRANSCRIPTIONAL ACTIVATOR TTDR-RELATED"/>
    <property type="match status" value="1"/>
</dbReference>
<dbReference type="SUPFAM" id="SSF46785">
    <property type="entry name" value="Winged helix' DNA-binding domain"/>
    <property type="match status" value="1"/>
</dbReference>
<dbReference type="GO" id="GO:0003700">
    <property type="term" value="F:DNA-binding transcription factor activity"/>
    <property type="evidence" value="ECO:0007669"/>
    <property type="project" value="InterPro"/>
</dbReference>